<comment type="caution">
    <text evidence="2">The sequence shown here is derived from an EMBL/GenBank/DDBJ whole genome shotgun (WGS) entry which is preliminary data.</text>
</comment>
<reference evidence="2" key="1">
    <citation type="submission" date="2020-12" db="EMBL/GenBank/DDBJ databases">
        <title>Bacterial taxonomy.</title>
        <authorList>
            <person name="Pan X."/>
        </authorList>
    </citation>
    <scope>NUCLEOTIDE SEQUENCE</scope>
    <source>
        <strain evidence="2">M0105</strain>
    </source>
</reference>
<feature type="chain" id="PRO_5035226975" evidence="1">
    <location>
        <begin position="20"/>
        <end position="85"/>
    </location>
</feature>
<sequence>MRRLVLAAIAFAITTPALADTVTSRIVKIDYQKRTVTLADKTVMAIDKSVDLATVPTGEPVTLATQIDENGIAPITEIKPATPRG</sequence>
<evidence type="ECO:0000313" key="2">
    <source>
        <dbReference type="EMBL" id="MBK0399970.1"/>
    </source>
</evidence>
<name>A0A8J7M855_9RHOB</name>
<gene>
    <name evidence="2" type="ORF">H0I76_12280</name>
</gene>
<dbReference type="EMBL" id="JAEHHL010000007">
    <property type="protein sequence ID" value="MBK0399970.1"/>
    <property type="molecule type" value="Genomic_DNA"/>
</dbReference>
<accession>A0A8J7M855</accession>
<protein>
    <submittedName>
        <fullName evidence="2">Uncharacterized protein</fullName>
    </submittedName>
</protein>
<feature type="signal peptide" evidence="1">
    <location>
        <begin position="1"/>
        <end position="19"/>
    </location>
</feature>
<keyword evidence="1" id="KW-0732">Signal</keyword>
<evidence type="ECO:0000313" key="3">
    <source>
        <dbReference type="Proteomes" id="UP000655420"/>
    </source>
</evidence>
<dbReference type="Proteomes" id="UP000655420">
    <property type="component" value="Unassembled WGS sequence"/>
</dbReference>
<keyword evidence="3" id="KW-1185">Reference proteome</keyword>
<dbReference type="RefSeq" id="WP_200610206.1">
    <property type="nucleotide sequence ID" value="NZ_JAEHHL010000007.1"/>
</dbReference>
<dbReference type="AlphaFoldDB" id="A0A8J7M855"/>
<organism evidence="2 3">
    <name type="scientific">Thermohalobaculum xanthum</name>
    <dbReference type="NCBI Taxonomy" id="2753746"/>
    <lineage>
        <taxon>Bacteria</taxon>
        <taxon>Pseudomonadati</taxon>
        <taxon>Pseudomonadota</taxon>
        <taxon>Alphaproteobacteria</taxon>
        <taxon>Rhodobacterales</taxon>
        <taxon>Paracoccaceae</taxon>
        <taxon>Thermohalobaculum</taxon>
    </lineage>
</organism>
<evidence type="ECO:0000256" key="1">
    <source>
        <dbReference type="SAM" id="SignalP"/>
    </source>
</evidence>
<proteinExistence type="predicted"/>